<protein>
    <recommendedName>
        <fullName evidence="3">LPS export ABC transporter periplasmic protein LptC</fullName>
    </recommendedName>
</protein>
<reference evidence="1 2" key="1">
    <citation type="journal article" date="2011" name="Stand. Genomic Sci.">
        <title>Complete genome sequence of Weeksella virosa type strain (9751).</title>
        <authorList>
            <person name="Lang E."/>
            <person name="Teshima H."/>
            <person name="Lucas S."/>
            <person name="Lapidus A."/>
            <person name="Hammon N."/>
            <person name="Deshpande S."/>
            <person name="Nolan M."/>
            <person name="Cheng J.F."/>
            <person name="Pitluck S."/>
            <person name="Liolios K."/>
            <person name="Pagani I."/>
            <person name="Mikhailova N."/>
            <person name="Ivanova N."/>
            <person name="Mavromatis K."/>
            <person name="Pati A."/>
            <person name="Tapia R."/>
            <person name="Han C."/>
            <person name="Goodwin L."/>
            <person name="Chen A."/>
            <person name="Palaniappan K."/>
            <person name="Land M."/>
            <person name="Hauser L."/>
            <person name="Chang Y.J."/>
            <person name="Jeffries C.D."/>
            <person name="Brambilla E.M."/>
            <person name="Kopitz M."/>
            <person name="Rohde M."/>
            <person name="Goker M."/>
            <person name="Tindall B.J."/>
            <person name="Detter J.C."/>
            <person name="Woyke T."/>
            <person name="Bristow J."/>
            <person name="Eisen J.A."/>
            <person name="Markowitz V."/>
            <person name="Hugenholtz P."/>
            <person name="Klenk H.P."/>
            <person name="Kyrpides N.C."/>
        </authorList>
    </citation>
    <scope>NUCLEOTIDE SEQUENCE [LARGE SCALE GENOMIC DNA]</scope>
    <source>
        <strain evidence="2">ATCC 43766 / DSM 16922 / JCM 21250 / NBRC 16016 / NCTC 11634 / CL345/78</strain>
    </source>
</reference>
<evidence type="ECO:0000313" key="1">
    <source>
        <dbReference type="EMBL" id="ADX67787.1"/>
    </source>
</evidence>
<dbReference type="Pfam" id="PF06835">
    <property type="entry name" value="LptC"/>
    <property type="match status" value="1"/>
</dbReference>
<dbReference type="InterPro" id="IPR010664">
    <property type="entry name" value="LipoPS_assembly_LptC-rel"/>
</dbReference>
<dbReference type="InterPro" id="IPR026265">
    <property type="entry name" value="LptC"/>
</dbReference>
<reference evidence="2" key="2">
    <citation type="journal article" date="2011" name="Stand. Genomic Sci.">
        <title>Complete genome sequence of Weeksella virosa type strain (9751T).</title>
        <authorList>
            <person name="Lang E."/>
            <person name="Teshima H."/>
            <person name="Lucas S."/>
            <person name="Lapidus A."/>
            <person name="Hammon N."/>
            <person name="Deshpande S."/>
            <person name="Nolan M."/>
            <person name="Cheng J."/>
            <person name="Pitluck S."/>
            <person name="Liolios K."/>
            <person name="Pagani I."/>
            <person name="Mikhailova N."/>
            <person name="Ivanova N."/>
            <person name="Mavromatis K."/>
            <person name="Pati A."/>
            <person name="Tapia R."/>
            <person name="Han C."/>
            <person name="Goodwin L."/>
            <person name="Chen A."/>
            <person name="Palaniappan K."/>
            <person name="Land M."/>
            <person name="Hauser L."/>
            <person name="Chang Y."/>
            <person name="Jeffries C."/>
            <person name="Brambilla E."/>
            <person name="Kopitz M."/>
            <person name="Rohde M."/>
            <person name="Goker M."/>
            <person name="Tindall B."/>
            <person name="Detter J."/>
            <person name="Woyke T."/>
            <person name="Bristow J."/>
            <person name="Eisen J."/>
            <person name="Markowitz V."/>
            <person name="Hugenholtz P."/>
            <person name="Klenk H."/>
            <person name="Kyrpides N."/>
        </authorList>
    </citation>
    <scope>NUCLEOTIDE SEQUENCE [LARGE SCALE GENOMIC DNA]</scope>
    <source>
        <strain evidence="2">ATCC 43766 / DSM 16922 / JCM 21250 / NBRC 16016 / NCTC 11634 / CL345/78</strain>
    </source>
</reference>
<dbReference type="HOGENOM" id="CLU_098275_2_1_10"/>
<keyword evidence="2" id="KW-1185">Reference proteome</keyword>
<sequence>MLIHPKTYNKSKVGFLISFIFFFSCERGSSNLGTPKKVDFPDRVLYQAHILHKDSGRLQVDMRAPKIEIYSLLDSPYTLFPKGLNLDFYEKGKAKPGYFQANWAKLNDATQIYEGKGNVIVVNEKGDSLKTEHLFWNKISKKVYTTKEVFIISKQGDSLHAQNGLESTDDLERYTLYNNRGFMWIDEKEAP</sequence>
<dbReference type="GO" id="GO:0015221">
    <property type="term" value="F:lipopolysaccharide transmembrane transporter activity"/>
    <property type="evidence" value="ECO:0007669"/>
    <property type="project" value="InterPro"/>
</dbReference>
<dbReference type="EMBL" id="CP002455">
    <property type="protein sequence ID" value="ADX67787.1"/>
    <property type="molecule type" value="Genomic_DNA"/>
</dbReference>
<dbReference type="KEGG" id="wvi:Weevi_1078"/>
<evidence type="ECO:0000313" key="2">
    <source>
        <dbReference type="Proteomes" id="UP000008641"/>
    </source>
</evidence>
<name>F0P297_WEEVC</name>
<evidence type="ECO:0008006" key="3">
    <source>
        <dbReference type="Google" id="ProtNLM"/>
    </source>
</evidence>
<dbReference type="AlphaFoldDB" id="F0P297"/>
<dbReference type="NCBIfam" id="TIGR04409">
    <property type="entry name" value="LptC_YrbK"/>
    <property type="match status" value="1"/>
</dbReference>
<accession>F0P297</accession>
<dbReference type="Gene3D" id="2.60.450.10">
    <property type="entry name" value="Lipopolysaccharide (LPS) transport protein A like domain"/>
    <property type="match status" value="1"/>
</dbReference>
<dbReference type="eggNOG" id="COG5373">
    <property type="taxonomic scope" value="Bacteria"/>
</dbReference>
<proteinExistence type="predicted"/>
<organism evidence="1 2">
    <name type="scientific">Weeksella virosa (strain ATCC 43766 / DSM 16922 / JCM 21250 / CCUG 30538 / CDC 9751 / IAM 14551 / NBRC 16016 / NCTC 11634 / CL345/78)</name>
    <dbReference type="NCBI Taxonomy" id="865938"/>
    <lineage>
        <taxon>Bacteria</taxon>
        <taxon>Pseudomonadati</taxon>
        <taxon>Bacteroidota</taxon>
        <taxon>Flavobacteriia</taxon>
        <taxon>Flavobacteriales</taxon>
        <taxon>Weeksellaceae</taxon>
        <taxon>Weeksella</taxon>
    </lineage>
</organism>
<dbReference type="PROSITE" id="PS51257">
    <property type="entry name" value="PROKAR_LIPOPROTEIN"/>
    <property type="match status" value="1"/>
</dbReference>
<gene>
    <name evidence="1" type="ordered locus">Weevi_1078</name>
</gene>
<dbReference type="OrthoDB" id="9812080at2"/>
<dbReference type="STRING" id="865938.Weevi_1078"/>
<dbReference type="Proteomes" id="UP000008641">
    <property type="component" value="Chromosome"/>
</dbReference>
<dbReference type="GO" id="GO:0005886">
    <property type="term" value="C:plasma membrane"/>
    <property type="evidence" value="ECO:0007669"/>
    <property type="project" value="InterPro"/>
</dbReference>